<gene>
    <name evidence="2" type="ORF">GA0074696_2314</name>
</gene>
<dbReference type="EMBL" id="LT607410">
    <property type="protein sequence ID" value="SCF03108.1"/>
    <property type="molecule type" value="Genomic_DNA"/>
</dbReference>
<proteinExistence type="predicted"/>
<dbReference type="PANTHER" id="PTHR39419">
    <property type="entry name" value="SLL0814 PROTEIN"/>
    <property type="match status" value="1"/>
</dbReference>
<feature type="transmembrane region" description="Helical" evidence="1">
    <location>
        <begin position="95"/>
        <end position="116"/>
    </location>
</feature>
<dbReference type="InterPro" id="IPR007354">
    <property type="entry name" value="CruF-like"/>
</dbReference>
<organism evidence="2 3">
    <name type="scientific">Micromonospora purpureochromogenes</name>
    <dbReference type="NCBI Taxonomy" id="47872"/>
    <lineage>
        <taxon>Bacteria</taxon>
        <taxon>Bacillati</taxon>
        <taxon>Actinomycetota</taxon>
        <taxon>Actinomycetes</taxon>
        <taxon>Micromonosporales</taxon>
        <taxon>Micromonosporaceae</taxon>
        <taxon>Micromonospora</taxon>
    </lineage>
</organism>
<name>A0A1C4X3R6_9ACTN</name>
<feature type="transmembrane region" description="Helical" evidence="1">
    <location>
        <begin position="202"/>
        <end position="223"/>
    </location>
</feature>
<dbReference type="PANTHER" id="PTHR39419:SF1">
    <property type="entry name" value="SLL0814 PROTEIN"/>
    <property type="match status" value="1"/>
</dbReference>
<sequence length="272" mass="28603">MIRRRAPWALLAVGVLAQICYPLTTGTTRARLTVATVLLGYLLAVGHALLSRGPRTAGALVAVATGGGFAIEALGVATGFPFGSYDYSGELGPKLAGVPLIIPLAWTWMAWPAWLAAVRLTASGPGRIALAAVGLAAWDLFLDPQMVAEGYWVWRDADPALPGLPGIPVSNYLGWLLFAVLLMSALRPLAGPSVAVTDSRDDPMFALYLWTYFSSVLAHAVFLDLPASAAWGAAGMAVAAVPLAVTLVRARRHGDDRRAPRRPARPGVDATA</sequence>
<protein>
    <submittedName>
        <fullName evidence="2">Putative membrane protein</fullName>
    </submittedName>
</protein>
<feature type="transmembrane region" description="Helical" evidence="1">
    <location>
        <begin position="172"/>
        <end position="190"/>
    </location>
</feature>
<feature type="transmembrane region" description="Helical" evidence="1">
    <location>
        <begin position="229"/>
        <end position="248"/>
    </location>
</feature>
<evidence type="ECO:0000313" key="3">
    <source>
        <dbReference type="Proteomes" id="UP000198228"/>
    </source>
</evidence>
<reference evidence="2 3" key="1">
    <citation type="submission" date="2016-06" db="EMBL/GenBank/DDBJ databases">
        <authorList>
            <person name="Kjaerup R.B."/>
            <person name="Dalgaard T.S."/>
            <person name="Juul-Madsen H.R."/>
        </authorList>
    </citation>
    <scope>NUCLEOTIDE SEQUENCE [LARGE SCALE GENOMIC DNA]</scope>
    <source>
        <strain evidence="2 3">DSM 43821</strain>
    </source>
</reference>
<evidence type="ECO:0000313" key="2">
    <source>
        <dbReference type="EMBL" id="SCF03108.1"/>
    </source>
</evidence>
<feature type="transmembrane region" description="Helical" evidence="1">
    <location>
        <begin position="57"/>
        <end position="83"/>
    </location>
</feature>
<dbReference type="Proteomes" id="UP000198228">
    <property type="component" value="Chromosome I"/>
</dbReference>
<dbReference type="Pfam" id="PF04240">
    <property type="entry name" value="Caroten_synth"/>
    <property type="match status" value="1"/>
</dbReference>
<keyword evidence="1" id="KW-1133">Transmembrane helix</keyword>
<dbReference type="AlphaFoldDB" id="A0A1C4X3R6"/>
<feature type="transmembrane region" description="Helical" evidence="1">
    <location>
        <begin position="128"/>
        <end position="152"/>
    </location>
</feature>
<keyword evidence="1" id="KW-0472">Membrane</keyword>
<keyword evidence="1" id="KW-0812">Transmembrane</keyword>
<feature type="transmembrane region" description="Helical" evidence="1">
    <location>
        <begin position="32"/>
        <end position="50"/>
    </location>
</feature>
<evidence type="ECO:0000256" key="1">
    <source>
        <dbReference type="SAM" id="Phobius"/>
    </source>
</evidence>
<accession>A0A1C4X3R6</accession>